<dbReference type="Proteomes" id="UP000034753">
    <property type="component" value="Unassembled WGS sequence"/>
</dbReference>
<protein>
    <submittedName>
        <fullName evidence="2">Uncharacterized protein</fullName>
    </submittedName>
</protein>
<name>A0A0G0ZML5_9BACT</name>
<dbReference type="AlphaFoldDB" id="A0A0G0ZML5"/>
<keyword evidence="1" id="KW-0812">Transmembrane</keyword>
<comment type="caution">
    <text evidence="2">The sequence shown here is derived from an EMBL/GenBank/DDBJ whole genome shotgun (WGS) entry which is preliminary data.</text>
</comment>
<dbReference type="EMBL" id="LCBN01000005">
    <property type="protein sequence ID" value="KKS14198.1"/>
    <property type="molecule type" value="Genomic_DNA"/>
</dbReference>
<keyword evidence="1" id="KW-0472">Membrane</keyword>
<sequence length="266" mass="29156">MKLQQKGFAPIIILVGIGILAGIALMIPLPYYQSGTQVNCGSVNGYSPACSVNSGWKLGPSIWQKIFPQYVKQPTIKEDSQKVITESPAPSGAGEIANPDLIGANWKTYTNDTYKFSLKYPPSYSIEEKSGIDTKLFSIIIKSPSPTPGGGYSQPLVEVVVFENDANDLRGWLNKHTTTLSFDDPAVSVANSPFFYRGVKNKKDSLLGGQKAVTFEASAFESFSNPTITEVDNYIIVLNLDNDNEVKDPNLKDIYPHVLSTFKFTQ</sequence>
<organism evidence="2 3">
    <name type="scientific">Candidatus Daviesbacteria bacterium GW2011_GWB1_41_5</name>
    <dbReference type="NCBI Taxonomy" id="1618429"/>
    <lineage>
        <taxon>Bacteria</taxon>
        <taxon>Candidatus Daviesiibacteriota</taxon>
    </lineage>
</organism>
<proteinExistence type="predicted"/>
<feature type="transmembrane region" description="Helical" evidence="1">
    <location>
        <begin position="7"/>
        <end position="32"/>
    </location>
</feature>
<gene>
    <name evidence="2" type="ORF">UU67_C0005G0003</name>
</gene>
<reference evidence="2 3" key="1">
    <citation type="journal article" date="2015" name="Nature">
        <title>rRNA introns, odd ribosomes, and small enigmatic genomes across a large radiation of phyla.</title>
        <authorList>
            <person name="Brown C.T."/>
            <person name="Hug L.A."/>
            <person name="Thomas B.C."/>
            <person name="Sharon I."/>
            <person name="Castelle C.J."/>
            <person name="Singh A."/>
            <person name="Wilkins M.J."/>
            <person name="Williams K.H."/>
            <person name="Banfield J.F."/>
        </authorList>
    </citation>
    <scope>NUCLEOTIDE SEQUENCE [LARGE SCALE GENOMIC DNA]</scope>
</reference>
<evidence type="ECO:0000313" key="2">
    <source>
        <dbReference type="EMBL" id="KKS14198.1"/>
    </source>
</evidence>
<accession>A0A0G0ZML5</accession>
<evidence type="ECO:0000256" key="1">
    <source>
        <dbReference type="SAM" id="Phobius"/>
    </source>
</evidence>
<evidence type="ECO:0000313" key="3">
    <source>
        <dbReference type="Proteomes" id="UP000034753"/>
    </source>
</evidence>
<keyword evidence="1" id="KW-1133">Transmembrane helix</keyword>